<sequence>MASSTKWISGLVFLLFLFGCSQEASTGDRLLCMELASYSNAEIPYCKSQEKCFELVESSFDAEENLFSAEVQQVMHEYKNRVARSWLYFSRAKDNLKEIYALCSNQQSLSELPRQINELNHHLVGAFEEVDALNGLAYYAMFLERAELEGEEIEKIREEKLFDDFTALNNNILQLANPQMENAGGFASMQFSRAAEFQKFSEALGFEQRILKESTLADLIKAADKKLSPSVPKKPFFVPIIGSSVSSVANFFADSMTLSDAVSALQHFPSFELLNSLNGFVGVGDSTTLYFFDLMNRTHKHKQELMQRNHSLEEEISVLLEDSREKIELIDSASYRDFDEDFLAELISMLSQETIIVSQEDAIKGISTAKEEGLKKLFEFNSRIQALSTAEALGQISLGEKTLKLKQLLLEAKEFHEELEFFSDEAISTLVGLCESRISLVEQQLNKISFGEQENFLLSDLASVTRLRVNRFNSSTRPKEKLQNCKPVFESFASLKAALGNPEVFRLEQANSVKECIDFLERAFSSSESDAFSELQPLFNQLKFLDFSSSPFILSSCENLREKVESSLSELPEAESIAANHSASQRFVELLGLLETAKVNGFSAEELFGLRQRFEGESTFFDGPQLNFSKALGKLKQLNESSFKLRQDSKKTFLESLQNYLQENAGIELFSDSIPKTNEPFSARKKFTLRNNLAEFDGPLQLRFETKDSGSAVFSHATPNVKSVSLSNGVMIVDLNFVPLGLTVFSVDFNSVPATATHVDELLFLDSDKALFEREILIEAPALIPKLLVLSEFNPALTVERESITVIFREKQLQFHFLDGKLAFFAESVAGKEKARVFFNVLKPVEVEFNEPKLDKVDENRFDYTFPFSVKNKLAFELKKAKVLLPFPIKERNIAWLKAFDSTGKSIPVEVISDESVSVTFDELPPNQPKQFFISLEVSNYEQYWTSVLASLKQKVSLINGSNEPGLRAKADLLLGEIEGLEESRDLVNEKSIGAIIGLSQLVASLENEQSGFEQKSQDFLVFERELHQELNQFKGELERLKGFSQKPVFANLFLKDFSQENFTEQMQSSLQKAELHLSKAENLFNEKDLNAAFSELLLARSVIAEKPYAGISGLFLEEKNKLEKLANDFFSKAFSVGLDEGSISTERDELLELSRKAEEAISRQELSVAETLLSTFSEKVFDFNSLLEKSAKEKLNKILERTSAFEELKQLVSEKISLLRSALSSPAIPSNYVAPTTVERLEKLEEKANSEQLLSVSSSISEFMEAINEKEPFKALELSNFFSPELDTAINSLERIEKELAGDLDKLKEDSVSAFNFAAIKYNAAPPNEEARQLIEKAKSELEQSNYVEAINLSSRATGLLSFSNAEQFSVPSAVYPLLGVIAVVAFFRYKKSRQPEKQKLRVEKINFKG</sequence>
<name>A0A7J4ISC1_9ARCH</name>
<protein>
    <submittedName>
        <fullName evidence="3">Uncharacterized protein</fullName>
    </submittedName>
</protein>
<dbReference type="Proteomes" id="UP000577419">
    <property type="component" value="Unassembled WGS sequence"/>
</dbReference>
<reference evidence="4" key="1">
    <citation type="journal article" date="2020" name="bioRxiv">
        <title>A rank-normalized archaeal taxonomy based on genome phylogeny resolves widespread incomplete and uneven classifications.</title>
        <authorList>
            <person name="Rinke C."/>
            <person name="Chuvochina M."/>
            <person name="Mussig A.J."/>
            <person name="Chaumeil P.-A."/>
            <person name="Waite D.W."/>
            <person name="Whitman W.B."/>
            <person name="Parks D.H."/>
            <person name="Hugenholtz P."/>
        </authorList>
    </citation>
    <scope>NUCLEOTIDE SEQUENCE [LARGE SCALE GENOMIC DNA]</scope>
</reference>
<keyword evidence="1" id="KW-0175">Coiled coil</keyword>
<evidence type="ECO:0000313" key="3">
    <source>
        <dbReference type="EMBL" id="HIH08421.1"/>
    </source>
</evidence>
<feature type="coiled-coil region" evidence="1">
    <location>
        <begin position="1291"/>
        <end position="1349"/>
    </location>
</feature>
<feature type="coiled-coil region" evidence="1">
    <location>
        <begin position="295"/>
        <end position="322"/>
    </location>
</feature>
<evidence type="ECO:0000256" key="2">
    <source>
        <dbReference type="SAM" id="Phobius"/>
    </source>
</evidence>
<dbReference type="EMBL" id="DUFG01000017">
    <property type="protein sequence ID" value="HIH08421.1"/>
    <property type="molecule type" value="Genomic_DNA"/>
</dbReference>
<proteinExistence type="predicted"/>
<keyword evidence="2" id="KW-0812">Transmembrane</keyword>
<gene>
    <name evidence="3" type="ORF">HA237_03555</name>
</gene>
<dbReference type="PROSITE" id="PS51257">
    <property type="entry name" value="PROKAR_LIPOPROTEIN"/>
    <property type="match status" value="1"/>
</dbReference>
<keyword evidence="2" id="KW-0472">Membrane</keyword>
<comment type="caution">
    <text evidence="3">The sequence shown here is derived from an EMBL/GenBank/DDBJ whole genome shotgun (WGS) entry which is preliminary data.</text>
</comment>
<keyword evidence="2" id="KW-1133">Transmembrane helix</keyword>
<evidence type="ECO:0000256" key="1">
    <source>
        <dbReference type="SAM" id="Coils"/>
    </source>
</evidence>
<feature type="transmembrane region" description="Helical" evidence="2">
    <location>
        <begin position="1375"/>
        <end position="1391"/>
    </location>
</feature>
<organism evidence="3 4">
    <name type="scientific">Candidatus Iainarchaeum sp</name>
    <dbReference type="NCBI Taxonomy" id="3101447"/>
    <lineage>
        <taxon>Archaea</taxon>
        <taxon>Candidatus Iainarchaeota</taxon>
        <taxon>Candidatus Iainarchaeia</taxon>
        <taxon>Candidatus Iainarchaeales</taxon>
        <taxon>Candidatus Iainarchaeaceae</taxon>
        <taxon>Candidatus Iainarchaeum</taxon>
    </lineage>
</organism>
<accession>A0A7J4ISC1</accession>
<evidence type="ECO:0000313" key="4">
    <source>
        <dbReference type="Proteomes" id="UP000577419"/>
    </source>
</evidence>